<sequence>MSAKKPKIIIVGGGLAGLTSAILLAKKDFEVVLIERKSYPFNRVCGEYVSNEVLPFLQSIGFKPNDYGAAKINKLVITSPKGNSLKTNLDLGAFGISRFELDIALYQIALKAGVTFLLEQKVNNVTFKDQILEVELNNKTLQADLVIGAFGKRSNLDQKLKRNFFYQRSPYVGVKYHIKTDFAKDLIQLDNFKGGYCGLSKIEKDLYCLCYLAENKYLKQYGSIAAMEENILYQNPLLKNHFKNSQFIWEKPETINEISFEKKSLIENHILMCGDTAGMIAPLCGNGMAIAIHSGKILAEEIIANCSNGLTPQKRLNLEAAYVKNWNNQFALRLKIGRGIQNLFGNNILTEIAVASLKKLPFLTQEIVKKTHGNSF</sequence>
<reference evidence="3" key="1">
    <citation type="journal article" date="2019" name="Int. J. Syst. Evol. Microbiol.">
        <title>The Global Catalogue of Microorganisms (GCM) 10K type strain sequencing project: providing services to taxonomists for standard genome sequencing and annotation.</title>
        <authorList>
            <consortium name="The Broad Institute Genomics Platform"/>
            <consortium name="The Broad Institute Genome Sequencing Center for Infectious Disease"/>
            <person name="Wu L."/>
            <person name="Ma J."/>
        </authorList>
    </citation>
    <scope>NUCLEOTIDE SEQUENCE [LARGE SCALE GENOMIC DNA]</scope>
    <source>
        <strain evidence="3">KCTC 42456</strain>
    </source>
</reference>
<evidence type="ECO:0000313" key="2">
    <source>
        <dbReference type="EMBL" id="MFD2730372.1"/>
    </source>
</evidence>
<dbReference type="Pfam" id="PF01494">
    <property type="entry name" value="FAD_binding_3"/>
    <property type="match status" value="1"/>
</dbReference>
<dbReference type="InterPro" id="IPR050407">
    <property type="entry name" value="Geranylgeranyl_reductase"/>
</dbReference>
<organism evidence="2 3">
    <name type="scientific">Pedobacter alpinus</name>
    <dbReference type="NCBI Taxonomy" id="1590643"/>
    <lineage>
        <taxon>Bacteria</taxon>
        <taxon>Pseudomonadati</taxon>
        <taxon>Bacteroidota</taxon>
        <taxon>Sphingobacteriia</taxon>
        <taxon>Sphingobacteriales</taxon>
        <taxon>Sphingobacteriaceae</taxon>
        <taxon>Pedobacter</taxon>
    </lineage>
</organism>
<dbReference type="PANTHER" id="PTHR42685:SF22">
    <property type="entry name" value="CONDITIONED MEDIUM FACTOR RECEPTOR 1"/>
    <property type="match status" value="1"/>
</dbReference>
<dbReference type="InterPro" id="IPR002938">
    <property type="entry name" value="FAD-bd"/>
</dbReference>
<dbReference type="EMBL" id="JBHULV010000008">
    <property type="protein sequence ID" value="MFD2730372.1"/>
    <property type="molecule type" value="Genomic_DNA"/>
</dbReference>
<proteinExistence type="predicted"/>
<keyword evidence="3" id="KW-1185">Reference proteome</keyword>
<dbReference type="EC" id="1.-.-.-" evidence="2"/>
<comment type="caution">
    <text evidence="2">The sequence shown here is derived from an EMBL/GenBank/DDBJ whole genome shotgun (WGS) entry which is preliminary data.</text>
</comment>
<feature type="domain" description="FAD-binding" evidence="1">
    <location>
        <begin position="7"/>
        <end position="304"/>
    </location>
</feature>
<keyword evidence="2" id="KW-0560">Oxidoreductase</keyword>
<dbReference type="GO" id="GO:0016491">
    <property type="term" value="F:oxidoreductase activity"/>
    <property type="evidence" value="ECO:0007669"/>
    <property type="project" value="UniProtKB-KW"/>
</dbReference>
<dbReference type="InterPro" id="IPR036188">
    <property type="entry name" value="FAD/NAD-bd_sf"/>
</dbReference>
<dbReference type="PANTHER" id="PTHR42685">
    <property type="entry name" value="GERANYLGERANYL DIPHOSPHATE REDUCTASE"/>
    <property type="match status" value="1"/>
</dbReference>
<protein>
    <submittedName>
        <fullName evidence="2">NAD(P)/FAD-dependent oxidoreductase</fullName>
        <ecNumber evidence="2">1.-.-.-</ecNumber>
    </submittedName>
</protein>
<name>A0ABW5TM45_9SPHI</name>
<dbReference type="Proteomes" id="UP001597546">
    <property type="component" value="Unassembled WGS sequence"/>
</dbReference>
<dbReference type="RefSeq" id="WP_379040899.1">
    <property type="nucleotide sequence ID" value="NZ_JBHSKW010000005.1"/>
</dbReference>
<evidence type="ECO:0000313" key="3">
    <source>
        <dbReference type="Proteomes" id="UP001597546"/>
    </source>
</evidence>
<dbReference type="PRINTS" id="PR00420">
    <property type="entry name" value="RNGMNOXGNASE"/>
</dbReference>
<gene>
    <name evidence="2" type="ORF">ACFSSE_01520</name>
</gene>
<evidence type="ECO:0000259" key="1">
    <source>
        <dbReference type="Pfam" id="PF01494"/>
    </source>
</evidence>
<accession>A0ABW5TM45</accession>
<dbReference type="Gene3D" id="3.50.50.60">
    <property type="entry name" value="FAD/NAD(P)-binding domain"/>
    <property type="match status" value="1"/>
</dbReference>
<dbReference type="SUPFAM" id="SSF51905">
    <property type="entry name" value="FAD/NAD(P)-binding domain"/>
    <property type="match status" value="1"/>
</dbReference>